<dbReference type="GO" id="GO:0015297">
    <property type="term" value="F:antiporter activity"/>
    <property type="evidence" value="ECO:0007669"/>
    <property type="project" value="InterPro"/>
</dbReference>
<dbReference type="EMBL" id="OC926186">
    <property type="protein sequence ID" value="CAD7656567.1"/>
    <property type="molecule type" value="Genomic_DNA"/>
</dbReference>
<proteinExistence type="inferred from homology"/>
<feature type="domain" description="CAP-Gly" evidence="7">
    <location>
        <begin position="191"/>
        <end position="260"/>
    </location>
</feature>
<evidence type="ECO:0000256" key="6">
    <source>
        <dbReference type="SAM" id="Phobius"/>
    </source>
</evidence>
<dbReference type="SMART" id="SM01052">
    <property type="entry name" value="CAP_GLY"/>
    <property type="match status" value="1"/>
</dbReference>
<dbReference type="PANTHER" id="PTHR31102">
    <property type="match status" value="1"/>
</dbReference>
<keyword evidence="9" id="KW-1185">Reference proteome</keyword>
<accession>A0A7R9QSH4</accession>
<feature type="transmembrane region" description="Helical" evidence="6">
    <location>
        <begin position="30"/>
        <end position="47"/>
    </location>
</feature>
<organism evidence="8">
    <name type="scientific">Oppiella nova</name>
    <dbReference type="NCBI Taxonomy" id="334625"/>
    <lineage>
        <taxon>Eukaryota</taxon>
        <taxon>Metazoa</taxon>
        <taxon>Ecdysozoa</taxon>
        <taxon>Arthropoda</taxon>
        <taxon>Chelicerata</taxon>
        <taxon>Arachnida</taxon>
        <taxon>Acari</taxon>
        <taxon>Acariformes</taxon>
        <taxon>Sarcoptiformes</taxon>
        <taxon>Oribatida</taxon>
        <taxon>Brachypylina</taxon>
        <taxon>Oppioidea</taxon>
        <taxon>Oppiidae</taxon>
        <taxon>Oppiella</taxon>
    </lineage>
</organism>
<comment type="similarity">
    <text evidence="2">Belongs to the monovalent cation:proton antiporter 1 (CPA1) transporter (TC 2.A.36) family.</text>
</comment>
<evidence type="ECO:0000256" key="3">
    <source>
        <dbReference type="ARBA" id="ARBA00022692"/>
    </source>
</evidence>
<dbReference type="Proteomes" id="UP000728032">
    <property type="component" value="Unassembled WGS sequence"/>
</dbReference>
<dbReference type="InterPro" id="IPR006153">
    <property type="entry name" value="Cation/H_exchanger_TM"/>
</dbReference>
<gene>
    <name evidence="8" type="ORF">ONB1V03_LOCUS13203</name>
</gene>
<keyword evidence="3 6" id="KW-0812">Transmembrane</keyword>
<feature type="transmembrane region" description="Helical" evidence="6">
    <location>
        <begin position="92"/>
        <end position="118"/>
    </location>
</feature>
<evidence type="ECO:0000259" key="7">
    <source>
        <dbReference type="SMART" id="SM01052"/>
    </source>
</evidence>
<evidence type="ECO:0000256" key="2">
    <source>
        <dbReference type="ARBA" id="ARBA00007367"/>
    </source>
</evidence>
<reference evidence="8" key="1">
    <citation type="submission" date="2020-11" db="EMBL/GenBank/DDBJ databases">
        <authorList>
            <person name="Tran Van P."/>
        </authorList>
    </citation>
    <scope>NUCLEOTIDE SEQUENCE</scope>
</reference>
<dbReference type="AlphaFoldDB" id="A0A7R9QSH4"/>
<keyword evidence="4 6" id="KW-1133">Transmembrane helix</keyword>
<dbReference type="Gene3D" id="2.30.30.190">
    <property type="entry name" value="CAP Gly-rich-like domain"/>
    <property type="match status" value="1"/>
</dbReference>
<dbReference type="SUPFAM" id="SSF74924">
    <property type="entry name" value="Cap-Gly domain"/>
    <property type="match status" value="1"/>
</dbReference>
<dbReference type="GO" id="GO:0016020">
    <property type="term" value="C:membrane"/>
    <property type="evidence" value="ECO:0007669"/>
    <property type="project" value="UniProtKB-SubCell"/>
</dbReference>
<feature type="transmembrane region" description="Helical" evidence="6">
    <location>
        <begin position="67"/>
        <end position="86"/>
    </location>
</feature>
<comment type="subcellular location">
    <subcellularLocation>
        <location evidence="1">Membrane</location>
        <topology evidence="1">Multi-pass membrane protein</topology>
    </subcellularLocation>
</comment>
<sequence>PAKRESQALRITILLLSGVLALFGSIATHMGGAGPLACLVVSFVAALKWRQNDEQMNDEIQSRLKTLWLIFQPFLFALIGTEVKVADMRADAIGWALITLAVGLTLRTVSSICVVFGAKLTLKEKLFIGLSWLPKATVQAAIGPIALDMARDKADPRLIEMANLVLTIAVLSILITAPVGAIAIAIMGPKFNDRVVWLSDTGPEFGCVKWLGKLPDVGPDWMAGVDFVNPIGEGTGLHNEHRLFYAPLNHASLVPVLGLMKADDYLCPNNPFNGDLFTDSDAHVVTHLRRYKKNKT</sequence>
<evidence type="ECO:0000313" key="8">
    <source>
        <dbReference type="EMBL" id="CAD7656567.1"/>
    </source>
</evidence>
<evidence type="ECO:0000256" key="5">
    <source>
        <dbReference type="ARBA" id="ARBA00023136"/>
    </source>
</evidence>
<feature type="non-terminal residue" evidence="8">
    <location>
        <position position="296"/>
    </location>
</feature>
<dbReference type="Pfam" id="PF00999">
    <property type="entry name" value="Na_H_Exchanger"/>
    <property type="match status" value="1"/>
</dbReference>
<dbReference type="InterPro" id="IPR036859">
    <property type="entry name" value="CAP-Gly_dom_sf"/>
</dbReference>
<protein>
    <recommendedName>
        <fullName evidence="7">CAP-Gly domain-containing protein</fullName>
    </recommendedName>
</protein>
<dbReference type="OrthoDB" id="423807at2759"/>
<dbReference type="GO" id="GO:1902600">
    <property type="term" value="P:proton transmembrane transport"/>
    <property type="evidence" value="ECO:0007669"/>
    <property type="project" value="InterPro"/>
</dbReference>
<feature type="transmembrane region" description="Helical" evidence="6">
    <location>
        <begin position="161"/>
        <end position="186"/>
    </location>
</feature>
<keyword evidence="5 6" id="KW-0472">Membrane</keyword>
<dbReference type="InterPro" id="IPR051843">
    <property type="entry name" value="CPA1_transporter"/>
</dbReference>
<dbReference type="InterPro" id="IPR000938">
    <property type="entry name" value="CAP-Gly_domain"/>
</dbReference>
<dbReference type="EMBL" id="CAJPVJ010011361">
    <property type="protein sequence ID" value="CAG2173754.1"/>
    <property type="molecule type" value="Genomic_DNA"/>
</dbReference>
<dbReference type="PANTHER" id="PTHR31102:SF1">
    <property type="entry name" value="CATION_H+ EXCHANGER DOMAIN-CONTAINING PROTEIN"/>
    <property type="match status" value="1"/>
</dbReference>
<dbReference type="Pfam" id="PF01302">
    <property type="entry name" value="CAP_GLY"/>
    <property type="match status" value="1"/>
</dbReference>
<evidence type="ECO:0000313" key="9">
    <source>
        <dbReference type="Proteomes" id="UP000728032"/>
    </source>
</evidence>
<evidence type="ECO:0000256" key="4">
    <source>
        <dbReference type="ARBA" id="ARBA00022989"/>
    </source>
</evidence>
<evidence type="ECO:0000256" key="1">
    <source>
        <dbReference type="ARBA" id="ARBA00004141"/>
    </source>
</evidence>
<name>A0A7R9QSH4_9ACAR</name>